<dbReference type="InterPro" id="IPR004888">
    <property type="entry name" value="Glycoside_hydrolase_63"/>
</dbReference>
<comment type="subcellular location">
    <subcellularLocation>
        <location evidence="1">Endoplasmic reticulum membrane</location>
        <topology evidence="1">Single-pass type II membrane protein</topology>
    </subcellularLocation>
</comment>
<accession>A0A0L0F1M0</accession>
<keyword evidence="9" id="KW-0325">Glycoprotein</keyword>
<keyword evidence="7" id="KW-1133">Transmembrane helix</keyword>
<evidence type="ECO:0000256" key="1">
    <source>
        <dbReference type="ARBA" id="ARBA00004648"/>
    </source>
</evidence>
<dbReference type="Gene3D" id="1.50.10.10">
    <property type="match status" value="1"/>
</dbReference>
<evidence type="ECO:0000256" key="2">
    <source>
        <dbReference type="ARBA" id="ARBA00010833"/>
    </source>
</evidence>
<dbReference type="eggNOG" id="KOG2161">
    <property type="taxonomic scope" value="Eukaryota"/>
</dbReference>
<evidence type="ECO:0000256" key="5">
    <source>
        <dbReference type="ARBA" id="ARBA00022824"/>
    </source>
</evidence>
<sequence length="88" mass="10231">GFHQLLVMRWDRQLSKEVLGSWFDLMNANGWIAREQVLGEEARSKIPPEYITQKDNRANPPTFFVAIDEFVSAIDQVWGNQNQLLLIE</sequence>
<evidence type="ECO:0000256" key="6">
    <source>
        <dbReference type="ARBA" id="ARBA00022968"/>
    </source>
</evidence>
<evidence type="ECO:0000313" key="14">
    <source>
        <dbReference type="Proteomes" id="UP000054560"/>
    </source>
</evidence>
<dbReference type="STRING" id="667725.A0A0L0F1M0"/>
<evidence type="ECO:0000256" key="3">
    <source>
        <dbReference type="ARBA" id="ARBA00022692"/>
    </source>
</evidence>
<reference evidence="13 14" key="1">
    <citation type="submission" date="2011-02" db="EMBL/GenBank/DDBJ databases">
        <title>The Genome Sequence of Sphaeroforma arctica JP610.</title>
        <authorList>
            <consortium name="The Broad Institute Genome Sequencing Platform"/>
            <person name="Russ C."/>
            <person name="Cuomo C."/>
            <person name="Young S.K."/>
            <person name="Zeng Q."/>
            <person name="Gargeya S."/>
            <person name="Alvarado L."/>
            <person name="Berlin A."/>
            <person name="Chapman S.B."/>
            <person name="Chen Z."/>
            <person name="Freedman E."/>
            <person name="Gellesch M."/>
            <person name="Goldberg J."/>
            <person name="Griggs A."/>
            <person name="Gujja S."/>
            <person name="Heilman E."/>
            <person name="Heiman D."/>
            <person name="Howarth C."/>
            <person name="Mehta T."/>
            <person name="Neiman D."/>
            <person name="Pearson M."/>
            <person name="Roberts A."/>
            <person name="Saif S."/>
            <person name="Shea T."/>
            <person name="Shenoy N."/>
            <person name="Sisk P."/>
            <person name="Stolte C."/>
            <person name="Sykes S."/>
            <person name="White J."/>
            <person name="Yandava C."/>
            <person name="Burger G."/>
            <person name="Gray M.W."/>
            <person name="Holland P.W.H."/>
            <person name="King N."/>
            <person name="Lang F.B.F."/>
            <person name="Roger A.J."/>
            <person name="Ruiz-Trillo I."/>
            <person name="Haas B."/>
            <person name="Nusbaum C."/>
            <person name="Birren B."/>
        </authorList>
    </citation>
    <scope>NUCLEOTIDE SEQUENCE [LARGE SCALE GENOMIC DNA]</scope>
    <source>
        <strain evidence="13 14">JP610</strain>
    </source>
</reference>
<evidence type="ECO:0000313" key="13">
    <source>
        <dbReference type="EMBL" id="KNC70610.1"/>
    </source>
</evidence>
<dbReference type="AlphaFoldDB" id="A0A0L0F1M0"/>
<evidence type="ECO:0000256" key="4">
    <source>
        <dbReference type="ARBA" id="ARBA00022801"/>
    </source>
</evidence>
<name>A0A0L0F1M0_9EUKA</name>
<feature type="non-terminal residue" evidence="13">
    <location>
        <position position="1"/>
    </location>
</feature>
<dbReference type="InterPro" id="IPR012341">
    <property type="entry name" value="6hp_glycosidase-like_sf"/>
</dbReference>
<evidence type="ECO:0000256" key="11">
    <source>
        <dbReference type="ARBA" id="ARBA00038888"/>
    </source>
</evidence>
<protein>
    <recommendedName>
        <fullName evidence="11">mannosyl-oligosaccharide glucosidase</fullName>
        <ecNumber evidence="11">3.2.1.106</ecNumber>
    </recommendedName>
</protein>
<dbReference type="PANTHER" id="PTHR10412:SF11">
    <property type="entry name" value="MANNOSYL-OLIGOSACCHARIDE GLUCOSIDASE"/>
    <property type="match status" value="1"/>
</dbReference>
<keyword evidence="3" id="KW-0812">Transmembrane</keyword>
<keyword evidence="8" id="KW-0472">Membrane</keyword>
<dbReference type="PANTHER" id="PTHR10412">
    <property type="entry name" value="MANNOSYL-OLIGOSACCHARIDE GLUCOSIDASE"/>
    <property type="match status" value="1"/>
</dbReference>
<dbReference type="GO" id="GO:0006487">
    <property type="term" value="P:protein N-linked glycosylation"/>
    <property type="evidence" value="ECO:0007669"/>
    <property type="project" value="TreeGrafter"/>
</dbReference>
<dbReference type="Pfam" id="PF03200">
    <property type="entry name" value="Glyco_hydro_63"/>
    <property type="match status" value="1"/>
</dbReference>
<comment type="similarity">
    <text evidence="2">Belongs to the glycosyl hydrolase 63 family.</text>
</comment>
<keyword evidence="4" id="KW-0378">Hydrolase</keyword>
<feature type="domain" description="Glycosyl hydrolase family 63 C-terminal" evidence="12">
    <location>
        <begin position="1"/>
        <end position="76"/>
    </location>
</feature>
<evidence type="ECO:0000256" key="10">
    <source>
        <dbReference type="ARBA" id="ARBA00023295"/>
    </source>
</evidence>
<gene>
    <name evidence="13" type="ORF">SARC_16860</name>
</gene>
<keyword evidence="6" id="KW-0735">Signal-anchor</keyword>
<dbReference type="GeneID" id="25917364"/>
<dbReference type="GO" id="GO:0004573">
    <property type="term" value="F:Glc3Man9GlcNAc2 oligosaccharide glucosidase activity"/>
    <property type="evidence" value="ECO:0007669"/>
    <property type="project" value="UniProtKB-EC"/>
</dbReference>
<dbReference type="SUPFAM" id="SSF48208">
    <property type="entry name" value="Six-hairpin glycosidases"/>
    <property type="match status" value="1"/>
</dbReference>
<organism evidence="13 14">
    <name type="scientific">Sphaeroforma arctica JP610</name>
    <dbReference type="NCBI Taxonomy" id="667725"/>
    <lineage>
        <taxon>Eukaryota</taxon>
        <taxon>Ichthyosporea</taxon>
        <taxon>Ichthyophonida</taxon>
        <taxon>Sphaeroforma</taxon>
    </lineage>
</organism>
<dbReference type="InterPro" id="IPR008928">
    <property type="entry name" value="6-hairpin_glycosidase_sf"/>
</dbReference>
<keyword evidence="5" id="KW-0256">Endoplasmic reticulum</keyword>
<dbReference type="RefSeq" id="XP_014144512.1">
    <property type="nucleotide sequence ID" value="XM_014289037.1"/>
</dbReference>
<evidence type="ECO:0000256" key="7">
    <source>
        <dbReference type="ARBA" id="ARBA00022989"/>
    </source>
</evidence>
<dbReference type="GO" id="GO:0009311">
    <property type="term" value="P:oligosaccharide metabolic process"/>
    <property type="evidence" value="ECO:0007669"/>
    <property type="project" value="InterPro"/>
</dbReference>
<evidence type="ECO:0000256" key="9">
    <source>
        <dbReference type="ARBA" id="ARBA00023180"/>
    </source>
</evidence>
<proteinExistence type="inferred from homology"/>
<dbReference type="InterPro" id="IPR031335">
    <property type="entry name" value="Glyco_hydro_63_C"/>
</dbReference>
<dbReference type="EMBL" id="KQ250683">
    <property type="protein sequence ID" value="KNC70610.1"/>
    <property type="molecule type" value="Genomic_DNA"/>
</dbReference>
<evidence type="ECO:0000256" key="8">
    <source>
        <dbReference type="ARBA" id="ARBA00023136"/>
    </source>
</evidence>
<evidence type="ECO:0000259" key="12">
    <source>
        <dbReference type="Pfam" id="PF03200"/>
    </source>
</evidence>
<keyword evidence="14" id="KW-1185">Reference proteome</keyword>
<dbReference type="EC" id="3.2.1.106" evidence="11"/>
<dbReference type="GO" id="GO:0005789">
    <property type="term" value="C:endoplasmic reticulum membrane"/>
    <property type="evidence" value="ECO:0007669"/>
    <property type="project" value="UniProtKB-SubCell"/>
</dbReference>
<dbReference type="Proteomes" id="UP000054560">
    <property type="component" value="Unassembled WGS sequence"/>
</dbReference>
<keyword evidence="10" id="KW-0326">Glycosidase</keyword>
<dbReference type="OrthoDB" id="410058at2759"/>